<evidence type="ECO:0000256" key="1">
    <source>
        <dbReference type="ARBA" id="ARBA00010118"/>
    </source>
</evidence>
<dbReference type="PhylomeDB" id="B0Y6D3"/>
<evidence type="ECO:0000313" key="4">
    <source>
        <dbReference type="EMBL" id="EDP50318.1"/>
    </source>
</evidence>
<name>B0Y6D3_ASPFC</name>
<dbReference type="AlphaFoldDB" id="B0Y6D3"/>
<sequence>MHFYSANHFAILQCRVELGRSLSRDDPASFCALQRKHRGLHRASQPLVTALGAVECGGLGTGPLSYWAHGVISSSFRFSKNITQSWHALSILSPGLSVSLCWRHAESMSFLPSIMNCLFYLPLRRSHSGFSALQQVALGNAVKQGAVFILVLQECATSATTIDTYSLAAIQSFTPGNFLRSLSLATTAIISLTQYFNFGWSSHASLPEVGIDRAAHPIARLAAQGDDRFRQMVARQSKTLEDACAEYERRYGRKPPPHFDRWFQAARENKFLLIDEFDVMMEAIEPLWGVPAADILGRVENALNAGQMSMIRFAISDHHVSHSMDNHAPWMADQITGWFSQEMLDTLPDLVFAVNVKDEPKVVVAHDALEQVLSQARTALHNSIGRDPELSQQVKFIEVGRQNAWEALTMSCSIDSPSRAFSKTTASSTVSEVGLLSNLTMSKDICLYPELRNLHAILQAPASLALTHSLVPIFSQAKPSSFQDLLYPSPWYAAKMDMMEYREQDDMDWEQKENLVYWTGSTTGGYSTTDNWRSFQRQRLVLWTGDKNRPVTLLRKSESKGPSDNIVTWEAYNSTIASISSSLKIRMSAVIQCEEDACRDQKAAFGLEDEVKDELRASYAAKYNLDLDGNGFSGRFYRLLRSNSTVLKQTIYKEWHDDWLIPWVHYIPVSMDLKDFPEIVRYMSKEPEGLALGQKIADQSRDWSNKVLRKIDMRLVFWRLLLEYARVLDENREQMHCCS</sequence>
<evidence type="ECO:0000256" key="2">
    <source>
        <dbReference type="ARBA" id="ARBA00022679"/>
    </source>
</evidence>
<dbReference type="GO" id="GO:0016740">
    <property type="term" value="F:transferase activity"/>
    <property type="evidence" value="ECO:0007669"/>
    <property type="project" value="UniProtKB-KW"/>
</dbReference>
<dbReference type="SMART" id="SM00672">
    <property type="entry name" value="CAP10"/>
    <property type="match status" value="1"/>
</dbReference>
<dbReference type="Pfam" id="PF05686">
    <property type="entry name" value="Glyco_transf_90"/>
    <property type="match status" value="1"/>
</dbReference>
<gene>
    <name evidence="4" type="ORF">AFUB_066530</name>
</gene>
<dbReference type="EMBL" id="DS499598">
    <property type="protein sequence ID" value="EDP50318.1"/>
    <property type="molecule type" value="Genomic_DNA"/>
</dbReference>
<evidence type="ECO:0000259" key="3">
    <source>
        <dbReference type="SMART" id="SM00672"/>
    </source>
</evidence>
<dbReference type="InterPro" id="IPR006598">
    <property type="entry name" value="CAP10"/>
</dbReference>
<dbReference type="PANTHER" id="PTHR12203:SF35">
    <property type="entry name" value="PROTEIN O-GLUCOSYLTRANSFERASE 1"/>
    <property type="match status" value="1"/>
</dbReference>
<dbReference type="HOGENOM" id="CLU_005027_2_1_1"/>
<proteinExistence type="inferred from homology"/>
<dbReference type="OrthoDB" id="202415at2759"/>
<dbReference type="Proteomes" id="UP000001699">
    <property type="component" value="Unassembled WGS sequence"/>
</dbReference>
<reference evidence="4 5" key="1">
    <citation type="journal article" date="2008" name="PLoS Genet.">
        <title>Genomic islands in the pathogenic filamentous fungus Aspergillus fumigatus.</title>
        <authorList>
            <person name="Fedorova N.D."/>
            <person name="Khaldi N."/>
            <person name="Joardar V.S."/>
            <person name="Maiti R."/>
            <person name="Amedeo P."/>
            <person name="Anderson M.J."/>
            <person name="Crabtree J."/>
            <person name="Silva J.C."/>
            <person name="Badger J.H."/>
            <person name="Albarraq A."/>
            <person name="Angiuoli S."/>
            <person name="Bussey H."/>
            <person name="Bowyer P."/>
            <person name="Cotty P.J."/>
            <person name="Dyer P.S."/>
            <person name="Egan A."/>
            <person name="Galens K."/>
            <person name="Fraser-Liggett C.M."/>
            <person name="Haas B.J."/>
            <person name="Inman J.M."/>
            <person name="Kent R."/>
            <person name="Lemieux S."/>
            <person name="Malavazi I."/>
            <person name="Orvis J."/>
            <person name="Roemer T."/>
            <person name="Ronning C.M."/>
            <person name="Sundaram J.P."/>
            <person name="Sutton G."/>
            <person name="Turner G."/>
            <person name="Venter J.C."/>
            <person name="White O.R."/>
            <person name="Whitty B.R."/>
            <person name="Youngman P."/>
            <person name="Wolfe K.H."/>
            <person name="Goldman G.H."/>
            <person name="Wortman J.R."/>
            <person name="Jiang B."/>
            <person name="Denning D.W."/>
            <person name="Nierman W.C."/>
        </authorList>
    </citation>
    <scope>NUCLEOTIDE SEQUENCE [LARGE SCALE GENOMIC DNA]</scope>
    <source>
        <strain evidence="5">CBS 144.89 / FGSC A1163 / CEA10</strain>
    </source>
</reference>
<organism evidence="4 5">
    <name type="scientific">Aspergillus fumigatus (strain CBS 144.89 / FGSC A1163 / CEA10)</name>
    <name type="common">Neosartorya fumigata</name>
    <dbReference type="NCBI Taxonomy" id="451804"/>
    <lineage>
        <taxon>Eukaryota</taxon>
        <taxon>Fungi</taxon>
        <taxon>Dikarya</taxon>
        <taxon>Ascomycota</taxon>
        <taxon>Pezizomycotina</taxon>
        <taxon>Eurotiomycetes</taxon>
        <taxon>Eurotiomycetidae</taxon>
        <taxon>Eurotiales</taxon>
        <taxon>Aspergillaceae</taxon>
        <taxon>Aspergillus</taxon>
        <taxon>Aspergillus subgen. Fumigati</taxon>
    </lineage>
</organism>
<dbReference type="PANTHER" id="PTHR12203">
    <property type="entry name" value="KDEL LYS-ASP-GLU-LEU CONTAINING - RELATED"/>
    <property type="match status" value="1"/>
</dbReference>
<accession>B0Y6D3</accession>
<feature type="domain" description="Glycosyl transferase CAP10" evidence="3">
    <location>
        <begin position="441"/>
        <end position="731"/>
    </location>
</feature>
<protein>
    <submittedName>
        <fullName evidence="4">Capsule-associated protein CAP1, putative</fullName>
    </submittedName>
</protein>
<evidence type="ECO:0000313" key="5">
    <source>
        <dbReference type="Proteomes" id="UP000001699"/>
    </source>
</evidence>
<keyword evidence="2" id="KW-0808">Transferase</keyword>
<keyword evidence="5" id="KW-1185">Reference proteome</keyword>
<comment type="similarity">
    <text evidence="1">Belongs to the glycosyltransferase 90 family.</text>
</comment>
<dbReference type="InterPro" id="IPR051091">
    <property type="entry name" value="O-Glucosyltr/Glycosyltrsf_90"/>
</dbReference>